<organism evidence="1 2">
    <name type="scientific">Pseudomonas salomonii</name>
    <dbReference type="NCBI Taxonomy" id="191391"/>
    <lineage>
        <taxon>Bacteria</taxon>
        <taxon>Pseudomonadati</taxon>
        <taxon>Pseudomonadota</taxon>
        <taxon>Gammaproteobacteria</taxon>
        <taxon>Pseudomonadales</taxon>
        <taxon>Pseudomonadaceae</taxon>
        <taxon>Pseudomonas</taxon>
    </lineage>
</organism>
<evidence type="ECO:0000313" key="1">
    <source>
        <dbReference type="EMBL" id="SDY05890.1"/>
    </source>
</evidence>
<dbReference type="RefSeq" id="WP_069787854.1">
    <property type="nucleotide sequence ID" value="NZ_FNOX01000002.1"/>
</dbReference>
<sequence length="307" mass="35045">MAGASHFARAVEAYYTCDQNIIEFYSNLYNEMHENKLLDENFVSQMSDADKTMQRLSELVVLKYCTRRIKGISSEKKGPDITFSFESKRINIEVITPVQVVQKKTQYAQYFFPRRPEDPAPGSSVDAYTPEMDSLHARITSALKEKAGKYEAYLNNKTTQSDDINIICINVGFIQGNELIDYAYLKNLFTRQATIYIDINEQKKISPKIVDIDFQITKENSTILTTSYFDNSAYAHIDGAWIISCNEKNFDSLAQVSHPANMDRNVMHQNMNSRIPSSLLSALHINSPQQEESFVQHIRTHGQLPNA</sequence>
<proteinExistence type="predicted"/>
<gene>
    <name evidence="1" type="ORF">SAMN05216247_102541</name>
</gene>
<dbReference type="AlphaFoldDB" id="A0A1H3GS56"/>
<dbReference type="EMBL" id="FNOX01000002">
    <property type="protein sequence ID" value="SDY05890.1"/>
    <property type="molecule type" value="Genomic_DNA"/>
</dbReference>
<dbReference type="Proteomes" id="UP000182902">
    <property type="component" value="Unassembled WGS sequence"/>
</dbReference>
<reference evidence="1 2" key="1">
    <citation type="submission" date="2016-10" db="EMBL/GenBank/DDBJ databases">
        <authorList>
            <person name="de Groot N.N."/>
        </authorList>
    </citation>
    <scope>NUCLEOTIDE SEQUENCE [LARGE SCALE GENOMIC DNA]</scope>
    <source>
        <strain evidence="1 2">ICMP 14252</strain>
    </source>
</reference>
<protein>
    <submittedName>
        <fullName evidence="1">Uncharacterized protein</fullName>
    </submittedName>
</protein>
<name>A0A1H3GS56_9PSED</name>
<accession>A0A1H3GS56</accession>
<evidence type="ECO:0000313" key="2">
    <source>
        <dbReference type="Proteomes" id="UP000182902"/>
    </source>
</evidence>